<dbReference type="PANTHER" id="PTHR40453">
    <property type="entry name" value="PROTEIN YOEF"/>
    <property type="match status" value="1"/>
</dbReference>
<dbReference type="NCBIfam" id="TIGR02528">
    <property type="entry name" value="EutP"/>
    <property type="match status" value="1"/>
</dbReference>
<organism evidence="2 3">
    <name type="scientific">Brevibacillus laterosporus LMG 15441</name>
    <dbReference type="NCBI Taxonomy" id="1042163"/>
    <lineage>
        <taxon>Bacteria</taxon>
        <taxon>Bacillati</taxon>
        <taxon>Bacillota</taxon>
        <taxon>Bacilli</taxon>
        <taxon>Bacillales</taxon>
        <taxon>Paenibacillaceae</taxon>
        <taxon>Brevibacillus</taxon>
    </lineage>
</organism>
<evidence type="ECO:0000313" key="3">
    <source>
        <dbReference type="Proteomes" id="UP000005850"/>
    </source>
</evidence>
<dbReference type="STRING" id="1042163.BRLA_c026850"/>
<dbReference type="Pfam" id="PF10662">
    <property type="entry name" value="PduV-EutP"/>
    <property type="match status" value="1"/>
</dbReference>
<sequence>MKKIILTGNTGCGKTTLCQRLHGHVIAYKKTQAIETFDQAIDTPGECIENRGLYRMLLVTSVDADVIGLVQDCTNEDCYFPPSFGSVFAKPVIGIITKVDIAKNTEDVKKAREYLLAAGASTIFEISSTENIGLEELQSYLSDDE</sequence>
<dbReference type="Gene3D" id="3.40.50.300">
    <property type="entry name" value="P-loop containing nucleotide triphosphate hydrolases"/>
    <property type="match status" value="1"/>
</dbReference>
<protein>
    <submittedName>
        <fullName evidence="2">Propanediol utilization protein PduV</fullName>
    </submittedName>
</protein>
<proteinExistence type="inferred from homology"/>
<dbReference type="InterPro" id="IPR012381">
    <property type="entry name" value="EutP_PduV"/>
</dbReference>
<keyword evidence="1" id="KW-0547">Nucleotide-binding</keyword>
<dbReference type="Proteomes" id="UP000005850">
    <property type="component" value="Chromosome"/>
</dbReference>
<accession>A0A075R573</accession>
<dbReference type="PIRSF" id="PIRSF036409">
    <property type="entry name" value="EutP_PduV"/>
    <property type="match status" value="1"/>
</dbReference>
<dbReference type="PANTHER" id="PTHR40453:SF1">
    <property type="entry name" value="PROTEIN YOEF"/>
    <property type="match status" value="1"/>
</dbReference>
<dbReference type="SUPFAM" id="SSF52540">
    <property type="entry name" value="P-loop containing nucleoside triphosphate hydrolases"/>
    <property type="match status" value="1"/>
</dbReference>
<comment type="similarity">
    <text evidence="1">Belongs to the EutP/PduV family.</text>
</comment>
<dbReference type="EMBL" id="CP007806">
    <property type="protein sequence ID" value="AIG27004.1"/>
    <property type="molecule type" value="Genomic_DNA"/>
</dbReference>
<dbReference type="GO" id="GO:0005524">
    <property type="term" value="F:ATP binding"/>
    <property type="evidence" value="ECO:0007669"/>
    <property type="project" value="UniProtKB-UniRule"/>
</dbReference>
<evidence type="ECO:0000313" key="2">
    <source>
        <dbReference type="EMBL" id="AIG27004.1"/>
    </source>
</evidence>
<dbReference type="eggNOG" id="COG4917">
    <property type="taxonomic scope" value="Bacteria"/>
</dbReference>
<dbReference type="GO" id="GO:0006576">
    <property type="term" value="P:biogenic amine metabolic process"/>
    <property type="evidence" value="ECO:0007669"/>
    <property type="project" value="InterPro"/>
</dbReference>
<gene>
    <name evidence="2" type="primary">pduV_2</name>
    <name evidence="2" type="ORF">BRLA_c026850</name>
</gene>
<reference evidence="2 3" key="1">
    <citation type="journal article" date="2011" name="J. Bacteriol.">
        <title>Genome sequence of Brevibacillus laterosporus LMG 15441, a pathogen of invertebrates.</title>
        <authorList>
            <person name="Djukic M."/>
            <person name="Poehlein A."/>
            <person name="Thurmer A."/>
            <person name="Daniel R."/>
        </authorList>
    </citation>
    <scope>NUCLEOTIDE SEQUENCE [LARGE SCALE GENOMIC DNA]</scope>
    <source>
        <strain evidence="2 3">LMG 15441</strain>
    </source>
</reference>
<dbReference type="InterPro" id="IPR027417">
    <property type="entry name" value="P-loop_NTPase"/>
</dbReference>
<evidence type="ECO:0000256" key="1">
    <source>
        <dbReference type="PIRNR" id="PIRNR036409"/>
    </source>
</evidence>
<dbReference type="KEGG" id="blr:BRLA_c026850"/>
<dbReference type="RefSeq" id="WP_003336169.1">
    <property type="nucleotide sequence ID" value="NZ_CP007806.1"/>
</dbReference>
<name>A0A075R573_BRELA</name>
<dbReference type="HOGENOM" id="CLU_113298_2_0_9"/>
<keyword evidence="3" id="KW-1185">Reference proteome</keyword>
<dbReference type="AlphaFoldDB" id="A0A075R573"/>